<evidence type="ECO:0000313" key="4">
    <source>
        <dbReference type="Proteomes" id="UP000005238"/>
    </source>
</evidence>
<dbReference type="OMA" id="WIKEFTE"/>
<reference evidence="3" key="2">
    <citation type="submission" date="2015-06" db="UniProtKB">
        <authorList>
            <consortium name="EnsemblProtists"/>
        </authorList>
    </citation>
    <scope>IDENTIFICATION</scope>
    <source>
        <strain evidence="3">Pr102</strain>
    </source>
</reference>
<feature type="transmembrane region" description="Helical" evidence="2">
    <location>
        <begin position="296"/>
        <end position="315"/>
    </location>
</feature>
<keyword evidence="2" id="KW-0472">Membrane</keyword>
<feature type="transmembrane region" description="Helical" evidence="2">
    <location>
        <begin position="261"/>
        <end position="284"/>
    </location>
</feature>
<dbReference type="EMBL" id="DS566052">
    <property type="status" value="NOT_ANNOTATED_CDS"/>
    <property type="molecule type" value="Genomic_DNA"/>
</dbReference>
<reference evidence="4" key="1">
    <citation type="journal article" date="2006" name="Science">
        <title>Phytophthora genome sequences uncover evolutionary origins and mechanisms of pathogenesis.</title>
        <authorList>
            <person name="Tyler B.M."/>
            <person name="Tripathy S."/>
            <person name="Zhang X."/>
            <person name="Dehal P."/>
            <person name="Jiang R.H."/>
            <person name="Aerts A."/>
            <person name="Arredondo F.D."/>
            <person name="Baxter L."/>
            <person name="Bensasson D."/>
            <person name="Beynon J.L."/>
            <person name="Chapman J."/>
            <person name="Damasceno C.M."/>
            <person name="Dorrance A.E."/>
            <person name="Dou D."/>
            <person name="Dickerman A.W."/>
            <person name="Dubchak I.L."/>
            <person name="Garbelotto M."/>
            <person name="Gijzen M."/>
            <person name="Gordon S.G."/>
            <person name="Govers F."/>
            <person name="Grunwald N.J."/>
            <person name="Huang W."/>
            <person name="Ivors K.L."/>
            <person name="Jones R.W."/>
            <person name="Kamoun S."/>
            <person name="Krampis K."/>
            <person name="Lamour K.H."/>
            <person name="Lee M.K."/>
            <person name="McDonald W.H."/>
            <person name="Medina M."/>
            <person name="Meijer H.J."/>
            <person name="Nordberg E.K."/>
            <person name="Maclean D.J."/>
            <person name="Ospina-Giraldo M.D."/>
            <person name="Morris P.F."/>
            <person name="Phuntumart V."/>
            <person name="Putnam N.H."/>
            <person name="Rash S."/>
            <person name="Rose J.K."/>
            <person name="Sakihama Y."/>
            <person name="Salamov A.A."/>
            <person name="Savidor A."/>
            <person name="Scheuring C.F."/>
            <person name="Smith B.M."/>
            <person name="Sobral B.W."/>
            <person name="Terry A."/>
            <person name="Torto-Alalibo T.A."/>
            <person name="Win J."/>
            <person name="Xu Z."/>
            <person name="Zhang H."/>
            <person name="Grigoriev I.V."/>
            <person name="Rokhsar D.S."/>
            <person name="Boore J.L."/>
        </authorList>
    </citation>
    <scope>NUCLEOTIDE SEQUENCE [LARGE SCALE GENOMIC DNA]</scope>
    <source>
        <strain evidence="4">Pr102</strain>
    </source>
</reference>
<dbReference type="HOGENOM" id="CLU_015143_3_0_1"/>
<dbReference type="VEuPathDB" id="FungiDB:KRP23_15213"/>
<dbReference type="STRING" id="164328.H3GUQ6"/>
<keyword evidence="2" id="KW-0812">Transmembrane</keyword>
<feature type="compositionally biased region" description="Polar residues" evidence="1">
    <location>
        <begin position="1"/>
        <end position="10"/>
    </location>
</feature>
<dbReference type="AlphaFoldDB" id="H3GUQ6"/>
<organism evidence="3 4">
    <name type="scientific">Phytophthora ramorum</name>
    <name type="common">Sudden oak death agent</name>
    <dbReference type="NCBI Taxonomy" id="164328"/>
    <lineage>
        <taxon>Eukaryota</taxon>
        <taxon>Sar</taxon>
        <taxon>Stramenopiles</taxon>
        <taxon>Oomycota</taxon>
        <taxon>Peronosporomycetes</taxon>
        <taxon>Peronosporales</taxon>
        <taxon>Peronosporaceae</taxon>
        <taxon>Phytophthora</taxon>
    </lineage>
</organism>
<proteinExistence type="predicted"/>
<name>H3GUQ6_PHYRM</name>
<sequence length="524" mass="57622">MESSEVTSKPVQEGDDGREVFPTVGNEGPLRRKSLLASTSTANPKKVYPVGADVDALSVKSSSLEKKSSKYTKAQAQAKPIGDLRHSVNSPILSVVIGLAVCICLAWTLWLIVLNVAPNETVNRVMNTETFDYGSFWLMIKPSAALSGVTTFGLSVVALGYLAVLIKMLVSRRLDSKRAYVVNNSGKRVHFAGKVETVLNGADEKHKGGKMVSTAVNFAASLAQEDSTARKYVKLGLKFGDLALETVLLYQMLEAGSPAPLIGVFTAIVASNALSCAALMFVPYETAPLAETLIDIMFDFLIGVGCPMLVLSYCLSTFTFDRAKFAINLAVFPAGWFEQGASVIADPVETAVIYKNLKSLRIMSALDFFTRMGINLTLCYRLRNVVELIKDPKKQQSSVYPKRHRLSVCAFVGFAVFLVVFVEESMRTSDVACHPHPECVVKARRWTSLKTDSLTQCPCIIMIDRDIAPKTYEEWENPTNVTDKVAQLAAMGDLQTIQLTNRYIPVFPDELRRCTNLRHLYEAI</sequence>
<keyword evidence="4" id="KW-1185">Reference proteome</keyword>
<dbReference type="InParanoid" id="H3GUQ6"/>
<accession>H3GUQ6</accession>
<evidence type="ECO:0000256" key="2">
    <source>
        <dbReference type="SAM" id="Phobius"/>
    </source>
</evidence>
<evidence type="ECO:0000256" key="1">
    <source>
        <dbReference type="SAM" id="MobiDB-lite"/>
    </source>
</evidence>
<keyword evidence="2" id="KW-1133">Transmembrane helix</keyword>
<feature type="transmembrane region" description="Helical" evidence="2">
    <location>
        <begin position="404"/>
        <end position="422"/>
    </location>
</feature>
<feature type="transmembrane region" description="Helical" evidence="2">
    <location>
        <begin position="144"/>
        <end position="170"/>
    </location>
</feature>
<dbReference type="Proteomes" id="UP000005238">
    <property type="component" value="Unassembled WGS sequence"/>
</dbReference>
<dbReference type="EnsemblProtists" id="Phyra80981">
    <property type="protein sequence ID" value="Phyra80981"/>
    <property type="gene ID" value="Phyra80981"/>
</dbReference>
<protein>
    <submittedName>
        <fullName evidence="3">Uncharacterized protein</fullName>
    </submittedName>
</protein>
<evidence type="ECO:0000313" key="3">
    <source>
        <dbReference type="EnsemblProtists" id="Phyra80981"/>
    </source>
</evidence>
<dbReference type="VEuPathDB" id="FungiDB:KRP22_1983"/>
<feature type="transmembrane region" description="Helical" evidence="2">
    <location>
        <begin position="92"/>
        <end position="113"/>
    </location>
</feature>
<feature type="region of interest" description="Disordered" evidence="1">
    <location>
        <begin position="1"/>
        <end position="33"/>
    </location>
</feature>